<comment type="caution">
    <text evidence="1">The sequence shown here is derived from an EMBL/GenBank/DDBJ whole genome shotgun (WGS) entry which is preliminary data.</text>
</comment>
<reference evidence="1 2" key="1">
    <citation type="journal article" date="2024" name="J Genomics">
        <title>Draft genome sequencing and assembly of Favolaschia claudopus CIRM-BRFM 2984 isolated from oak limbs.</title>
        <authorList>
            <person name="Navarro D."/>
            <person name="Drula E."/>
            <person name="Chaduli D."/>
            <person name="Cazenave R."/>
            <person name="Ahrendt S."/>
            <person name="Wang J."/>
            <person name="Lipzen A."/>
            <person name="Daum C."/>
            <person name="Barry K."/>
            <person name="Grigoriev I.V."/>
            <person name="Favel A."/>
            <person name="Rosso M.N."/>
            <person name="Martin F."/>
        </authorList>
    </citation>
    <scope>NUCLEOTIDE SEQUENCE [LARGE SCALE GENOMIC DNA]</scope>
    <source>
        <strain evidence="1 2">CIRM-BRFM 2984</strain>
    </source>
</reference>
<dbReference type="EMBL" id="JAWWNJ010000140">
    <property type="protein sequence ID" value="KAK6984234.1"/>
    <property type="molecule type" value="Genomic_DNA"/>
</dbReference>
<dbReference type="AlphaFoldDB" id="A0AAV9ZJ20"/>
<dbReference type="Proteomes" id="UP001362999">
    <property type="component" value="Unassembled WGS sequence"/>
</dbReference>
<evidence type="ECO:0000313" key="2">
    <source>
        <dbReference type="Proteomes" id="UP001362999"/>
    </source>
</evidence>
<accession>A0AAV9ZJ20</accession>
<gene>
    <name evidence="1" type="ORF">R3P38DRAFT_3232317</name>
</gene>
<proteinExistence type="predicted"/>
<organism evidence="1 2">
    <name type="scientific">Favolaschia claudopus</name>
    <dbReference type="NCBI Taxonomy" id="2862362"/>
    <lineage>
        <taxon>Eukaryota</taxon>
        <taxon>Fungi</taxon>
        <taxon>Dikarya</taxon>
        <taxon>Basidiomycota</taxon>
        <taxon>Agaricomycotina</taxon>
        <taxon>Agaricomycetes</taxon>
        <taxon>Agaricomycetidae</taxon>
        <taxon>Agaricales</taxon>
        <taxon>Marasmiineae</taxon>
        <taxon>Mycenaceae</taxon>
        <taxon>Favolaschia</taxon>
    </lineage>
</organism>
<name>A0AAV9ZJ20_9AGAR</name>
<protein>
    <submittedName>
        <fullName evidence="1">Uncharacterized protein</fullName>
    </submittedName>
</protein>
<evidence type="ECO:0000313" key="1">
    <source>
        <dbReference type="EMBL" id="KAK6984234.1"/>
    </source>
</evidence>
<sequence>MKSSHPHRYSCALLPDHLRPGGKLESVVSESETTPVAPTVAPAVAPLSLRTQGPWLAGLLFIVVPTQHLQAVPEDPIADGEEHPVWYAITRGRHIGITLSNPFALAAIVGVSGGHMKKYKTQILALQAFNDSLTLGMVAVLP</sequence>
<keyword evidence="2" id="KW-1185">Reference proteome</keyword>